<dbReference type="InterPro" id="IPR018389">
    <property type="entry name" value="DctP_fam"/>
</dbReference>
<organism evidence="5 6">
    <name type="scientific">Polaromonas naphthalenivorans (strain CJ2)</name>
    <dbReference type="NCBI Taxonomy" id="365044"/>
    <lineage>
        <taxon>Bacteria</taxon>
        <taxon>Pseudomonadati</taxon>
        <taxon>Pseudomonadota</taxon>
        <taxon>Betaproteobacteria</taxon>
        <taxon>Burkholderiales</taxon>
        <taxon>Comamonadaceae</taxon>
        <taxon>Polaromonas</taxon>
    </lineage>
</organism>
<dbReference type="GO" id="GO:0055085">
    <property type="term" value="P:transmembrane transport"/>
    <property type="evidence" value="ECO:0007669"/>
    <property type="project" value="InterPro"/>
</dbReference>
<dbReference type="PANTHER" id="PTHR33376">
    <property type="match status" value="1"/>
</dbReference>
<keyword evidence="2" id="KW-0813">Transport</keyword>
<evidence type="ECO:0000256" key="2">
    <source>
        <dbReference type="ARBA" id="ARBA00022448"/>
    </source>
</evidence>
<dbReference type="AlphaFoldDB" id="A1VMJ4"/>
<dbReference type="NCBIfam" id="TIGR00787">
    <property type="entry name" value="dctP"/>
    <property type="match status" value="1"/>
</dbReference>
<dbReference type="NCBIfam" id="NF037995">
    <property type="entry name" value="TRAP_S1"/>
    <property type="match status" value="1"/>
</dbReference>
<name>A1VMJ4_POLNA</name>
<accession>A1VMJ4</accession>
<evidence type="ECO:0000256" key="3">
    <source>
        <dbReference type="ARBA" id="ARBA00022729"/>
    </source>
</evidence>
<proteinExistence type="inferred from homology"/>
<dbReference type="RefSeq" id="WP_011800959.1">
    <property type="nucleotide sequence ID" value="NC_008781.1"/>
</dbReference>
<sequence>MKRLVLKTIVAAVAVAAFGIACAQERTIKFTTQNPEGHPLVMGMHKFADIVAAKSGGKIKVNLFPGGALGGDGPVISAMQGGTIEMASMNTSYLAGQVKEFAVFDFPFMFTNSKEADAVVDGPFGKQMHAKLDAKGLIGLTYWELGFRNITNNKRAIAKVEDIAGLKLRVIPTPINVDWVKTLGANPTPMTFGEVYAALEQGAIDGQENPLTVIAANKLFEVQKYVTLTNHQYNPQSVLISKKFWDTLSPAEKKIISDAAVESTVYQRQQARLQATTALETVKKGGMQVTELSPAEVEKLREKMRPVIAKFAVSVGQDTVKGLQDALAQARASK</sequence>
<dbReference type="PROSITE" id="PS51257">
    <property type="entry name" value="PROKAR_LIPOPROTEIN"/>
    <property type="match status" value="1"/>
</dbReference>
<dbReference type="eggNOG" id="COG1638">
    <property type="taxonomic scope" value="Bacteria"/>
</dbReference>
<keyword evidence="3 4" id="KW-0732">Signal</keyword>
<dbReference type="Pfam" id="PF03480">
    <property type="entry name" value="DctP"/>
    <property type="match status" value="1"/>
</dbReference>
<comment type="similarity">
    <text evidence="1">Belongs to the bacterial solute-binding protein 7 family.</text>
</comment>
<dbReference type="Proteomes" id="UP000000644">
    <property type="component" value="Chromosome"/>
</dbReference>
<keyword evidence="6" id="KW-1185">Reference proteome</keyword>
<dbReference type="PIRSF" id="PIRSF006470">
    <property type="entry name" value="DctB"/>
    <property type="match status" value="1"/>
</dbReference>
<evidence type="ECO:0000313" key="5">
    <source>
        <dbReference type="EMBL" id="ABM36872.1"/>
    </source>
</evidence>
<dbReference type="EMBL" id="CP000529">
    <property type="protein sequence ID" value="ABM36872.1"/>
    <property type="molecule type" value="Genomic_DNA"/>
</dbReference>
<dbReference type="KEGG" id="pna:Pnap_1558"/>
<dbReference type="InterPro" id="IPR004682">
    <property type="entry name" value="TRAP_DctP"/>
</dbReference>
<feature type="chain" id="PRO_5002639227" evidence="4">
    <location>
        <begin position="24"/>
        <end position="334"/>
    </location>
</feature>
<gene>
    <name evidence="5" type="ordered locus">Pnap_1558</name>
</gene>
<dbReference type="GO" id="GO:0030288">
    <property type="term" value="C:outer membrane-bounded periplasmic space"/>
    <property type="evidence" value="ECO:0007669"/>
    <property type="project" value="InterPro"/>
</dbReference>
<dbReference type="CDD" id="cd13679">
    <property type="entry name" value="PBP2_TRAP_YiaO_like"/>
    <property type="match status" value="1"/>
</dbReference>
<dbReference type="PANTHER" id="PTHR33376:SF7">
    <property type="entry name" value="C4-DICARBOXYLATE-BINDING PROTEIN DCTB"/>
    <property type="match status" value="1"/>
</dbReference>
<evidence type="ECO:0000313" key="6">
    <source>
        <dbReference type="Proteomes" id="UP000000644"/>
    </source>
</evidence>
<dbReference type="Gene3D" id="3.40.190.170">
    <property type="entry name" value="Bacterial extracellular solute-binding protein, family 7"/>
    <property type="match status" value="1"/>
</dbReference>
<dbReference type="HOGENOM" id="CLU_036176_1_3_4"/>
<protein>
    <submittedName>
        <fullName evidence="5">TRAP dicarboxylate transporter, DctP subunit</fullName>
    </submittedName>
</protein>
<dbReference type="OrthoDB" id="9794826at2"/>
<evidence type="ECO:0000256" key="4">
    <source>
        <dbReference type="SAM" id="SignalP"/>
    </source>
</evidence>
<dbReference type="InterPro" id="IPR038404">
    <property type="entry name" value="TRAP_DctP_sf"/>
</dbReference>
<reference evidence="6" key="1">
    <citation type="journal article" date="2009" name="Environ. Microbiol.">
        <title>The genome of Polaromonas naphthalenivorans strain CJ2, isolated from coal tar-contaminated sediment, reveals physiological and metabolic versatility and evolution through extensive horizontal gene transfer.</title>
        <authorList>
            <person name="Yagi J.M."/>
            <person name="Sims D."/>
            <person name="Brettin T."/>
            <person name="Bruce D."/>
            <person name="Madsen E.L."/>
        </authorList>
    </citation>
    <scope>NUCLEOTIDE SEQUENCE [LARGE SCALE GENOMIC DNA]</scope>
    <source>
        <strain evidence="6">CJ2</strain>
    </source>
</reference>
<feature type="signal peptide" evidence="4">
    <location>
        <begin position="1"/>
        <end position="23"/>
    </location>
</feature>
<dbReference type="STRING" id="365044.Pnap_1558"/>
<evidence type="ECO:0000256" key="1">
    <source>
        <dbReference type="ARBA" id="ARBA00009023"/>
    </source>
</evidence>